<dbReference type="InterPro" id="IPR050707">
    <property type="entry name" value="HTH_MetabolicPath_Reg"/>
</dbReference>
<dbReference type="PROSITE" id="PS51078">
    <property type="entry name" value="ICLR_ED"/>
    <property type="match status" value="1"/>
</dbReference>
<dbReference type="Proteomes" id="UP000800981">
    <property type="component" value="Unassembled WGS sequence"/>
</dbReference>
<evidence type="ECO:0000259" key="5">
    <source>
        <dbReference type="PROSITE" id="PS51077"/>
    </source>
</evidence>
<dbReference type="RefSeq" id="WP_166276743.1">
    <property type="nucleotide sequence ID" value="NZ_JAANNP010000001.1"/>
</dbReference>
<dbReference type="PANTHER" id="PTHR30136:SF24">
    <property type="entry name" value="HTH-TYPE TRANSCRIPTIONAL REPRESSOR ALLR"/>
    <property type="match status" value="1"/>
</dbReference>
<evidence type="ECO:0000259" key="6">
    <source>
        <dbReference type="PROSITE" id="PS51078"/>
    </source>
</evidence>
<dbReference type="PANTHER" id="PTHR30136">
    <property type="entry name" value="HELIX-TURN-HELIX TRANSCRIPTIONAL REGULATOR, ICLR FAMILY"/>
    <property type="match status" value="1"/>
</dbReference>
<evidence type="ECO:0000313" key="8">
    <source>
        <dbReference type="Proteomes" id="UP000800981"/>
    </source>
</evidence>
<proteinExistence type="predicted"/>
<gene>
    <name evidence="7" type="ORF">G9H71_01460</name>
</gene>
<dbReference type="EMBL" id="JAANNP010000001">
    <property type="protein sequence ID" value="NHC12450.1"/>
    <property type="molecule type" value="Genomic_DNA"/>
</dbReference>
<dbReference type="Gene3D" id="1.10.10.10">
    <property type="entry name" value="Winged helix-like DNA-binding domain superfamily/Winged helix DNA-binding domain"/>
    <property type="match status" value="1"/>
</dbReference>
<accession>A0ABX0GRQ1</accession>
<keyword evidence="1" id="KW-0805">Transcription regulation</keyword>
<feature type="domain" description="IclR-ED" evidence="6">
    <location>
        <begin position="82"/>
        <end position="264"/>
    </location>
</feature>
<name>A0ABX0GRQ1_9ACTN</name>
<evidence type="ECO:0000256" key="2">
    <source>
        <dbReference type="ARBA" id="ARBA00023125"/>
    </source>
</evidence>
<evidence type="ECO:0000256" key="4">
    <source>
        <dbReference type="SAM" id="MobiDB-lite"/>
    </source>
</evidence>
<evidence type="ECO:0000313" key="7">
    <source>
        <dbReference type="EMBL" id="NHC12450.1"/>
    </source>
</evidence>
<keyword evidence="3" id="KW-0804">Transcription</keyword>
<dbReference type="Gene3D" id="3.30.450.40">
    <property type="match status" value="1"/>
</dbReference>
<dbReference type="InterPro" id="IPR029016">
    <property type="entry name" value="GAF-like_dom_sf"/>
</dbReference>
<evidence type="ECO:0000256" key="1">
    <source>
        <dbReference type="ARBA" id="ARBA00023015"/>
    </source>
</evidence>
<reference evidence="7 8" key="1">
    <citation type="submission" date="2020-03" db="EMBL/GenBank/DDBJ databases">
        <title>Two novel Motilibacter sp.</title>
        <authorList>
            <person name="Liu S."/>
        </authorList>
    </citation>
    <scope>NUCLEOTIDE SEQUENCE [LARGE SCALE GENOMIC DNA]</scope>
    <source>
        <strain evidence="7 8">E257</strain>
    </source>
</reference>
<dbReference type="PROSITE" id="PS51077">
    <property type="entry name" value="HTH_ICLR"/>
    <property type="match status" value="1"/>
</dbReference>
<protein>
    <submittedName>
        <fullName evidence="7">Helix-turn-helix domain-containing protein</fullName>
    </submittedName>
</protein>
<dbReference type="InterPro" id="IPR005471">
    <property type="entry name" value="Tscrpt_reg_IclR_N"/>
</dbReference>
<feature type="region of interest" description="Disordered" evidence="4">
    <location>
        <begin position="1"/>
        <end position="24"/>
    </location>
</feature>
<dbReference type="Pfam" id="PF09339">
    <property type="entry name" value="HTH_IclR"/>
    <property type="match status" value="1"/>
</dbReference>
<dbReference type="InterPro" id="IPR036390">
    <property type="entry name" value="WH_DNA-bd_sf"/>
</dbReference>
<dbReference type="SMART" id="SM00346">
    <property type="entry name" value="HTH_ICLR"/>
    <property type="match status" value="1"/>
</dbReference>
<feature type="domain" description="HTH iclR-type" evidence="5">
    <location>
        <begin position="26"/>
        <end position="88"/>
    </location>
</feature>
<organism evidence="7 8">
    <name type="scientific">Motilibacter deserti</name>
    <dbReference type="NCBI Taxonomy" id="2714956"/>
    <lineage>
        <taxon>Bacteria</taxon>
        <taxon>Bacillati</taxon>
        <taxon>Actinomycetota</taxon>
        <taxon>Actinomycetes</taxon>
        <taxon>Motilibacterales</taxon>
        <taxon>Motilibacteraceae</taxon>
        <taxon>Motilibacter</taxon>
    </lineage>
</organism>
<dbReference type="InterPro" id="IPR014757">
    <property type="entry name" value="Tscrpt_reg_IclR_C"/>
</dbReference>
<comment type="caution">
    <text evidence="7">The sequence shown here is derived from an EMBL/GenBank/DDBJ whole genome shotgun (WGS) entry which is preliminary data.</text>
</comment>
<dbReference type="SUPFAM" id="SSF55781">
    <property type="entry name" value="GAF domain-like"/>
    <property type="match status" value="1"/>
</dbReference>
<dbReference type="InterPro" id="IPR036388">
    <property type="entry name" value="WH-like_DNA-bd_sf"/>
</dbReference>
<evidence type="ECO:0000256" key="3">
    <source>
        <dbReference type="ARBA" id="ARBA00023163"/>
    </source>
</evidence>
<dbReference type="SUPFAM" id="SSF46785">
    <property type="entry name" value="Winged helix' DNA-binding domain"/>
    <property type="match status" value="1"/>
</dbReference>
<dbReference type="Pfam" id="PF01614">
    <property type="entry name" value="IclR_C"/>
    <property type="match status" value="1"/>
</dbReference>
<sequence length="264" mass="27819">MTPHTNGTTHEPARTGAQGGLPGRQSHAVRNAFALLEEVARLGPGVTAKQVGAGLSLSPATTYRLLNLLVALQYLERQPGARGFTLGHKVAQLAGFVALVHVPVAARRLLEDLRSRVRMGVHLASYAGGAPALVDPDPTQPLPPSEAISRHLHASAFGKLLLAESGDWRRAVGEGPLDRLTPRTLVSPPDLDAELAAVARADMAHQLGELRSMRACVALPVRSAAGQLVAAVALTGVPEQIRSLDQRHLASTARTARELAPLLT</sequence>
<keyword evidence="8" id="KW-1185">Reference proteome</keyword>
<keyword evidence="2" id="KW-0238">DNA-binding</keyword>